<protein>
    <submittedName>
        <fullName evidence="1">Multiple sugar transport system substrate-binding protein</fullName>
    </submittedName>
</protein>
<comment type="caution">
    <text evidence="1">The sequence shown here is derived from an EMBL/GenBank/DDBJ whole genome shotgun (WGS) entry which is preliminary data.</text>
</comment>
<dbReference type="Gene3D" id="3.40.190.10">
    <property type="entry name" value="Periplasmic binding protein-like II"/>
    <property type="match status" value="1"/>
</dbReference>
<evidence type="ECO:0000313" key="1">
    <source>
        <dbReference type="EMBL" id="MBP2356085.1"/>
    </source>
</evidence>
<dbReference type="InterPro" id="IPR050490">
    <property type="entry name" value="Bact_solute-bd_prot1"/>
</dbReference>
<keyword evidence="2" id="KW-1185">Reference proteome</keyword>
<keyword evidence="1" id="KW-0813">Transport</keyword>
<dbReference type="SUPFAM" id="SSF53850">
    <property type="entry name" value="Periplasmic binding protein-like II"/>
    <property type="match status" value="1"/>
</dbReference>
<evidence type="ECO:0000313" key="2">
    <source>
        <dbReference type="Proteomes" id="UP000755585"/>
    </source>
</evidence>
<dbReference type="EMBL" id="JAGINT010000002">
    <property type="protein sequence ID" value="MBP2356085.1"/>
    <property type="molecule type" value="Genomic_DNA"/>
</dbReference>
<keyword evidence="1" id="KW-0762">Sugar transport</keyword>
<dbReference type="RefSeq" id="WP_209698657.1">
    <property type="nucleotide sequence ID" value="NZ_BAAAVU010000023.1"/>
</dbReference>
<sequence>MPDFEAWKNAMPFGVNVAGRNMFDGKMYSMVSGGGRSLDPLLLFNKRQLGDAGLDPVGSPFTRDAFRAAATRLTTQGAGKYFGFLHGGIDGSFGGLVEALSELEHGTPGFDYRTGRYDFASDLKVDIIEMFQAMVKEKVLFPGWGSVGTDDASRKQFPLGQVSMMLTGAYQISNYKQNFPRFEYGVAAPPAPQNHGHIGTSRGGTMYSVALDAPDDHKAVAGDLLHFLGTPEGQGAWARYCGSANAGWSETAVANLRKSATIDPHDKVSFDLADEFCRMLPDPLLVNAANQKVALVQKPASPTFGEIVQGYLLGQVDNLPKALQETNDRYERSLDDAIAKVRKQGAVVSRADRVFGNWDPIKDYGDADYKER</sequence>
<dbReference type="PANTHER" id="PTHR43649:SF12">
    <property type="entry name" value="DIACETYLCHITOBIOSE BINDING PROTEIN DASA"/>
    <property type="match status" value="1"/>
</dbReference>
<accession>A0ABS4UWS5</accession>
<dbReference type="Pfam" id="PF01547">
    <property type="entry name" value="SBP_bac_1"/>
    <property type="match status" value="1"/>
</dbReference>
<dbReference type="PANTHER" id="PTHR43649">
    <property type="entry name" value="ARABINOSE-BINDING PROTEIN-RELATED"/>
    <property type="match status" value="1"/>
</dbReference>
<dbReference type="InterPro" id="IPR006059">
    <property type="entry name" value="SBP"/>
</dbReference>
<reference evidence="1 2" key="1">
    <citation type="submission" date="2021-03" db="EMBL/GenBank/DDBJ databases">
        <title>Sequencing the genomes of 1000 actinobacteria strains.</title>
        <authorList>
            <person name="Klenk H.-P."/>
        </authorList>
    </citation>
    <scope>NUCLEOTIDE SEQUENCE [LARGE SCALE GENOMIC DNA]</scope>
    <source>
        <strain evidence="1 2">DSM 18824</strain>
    </source>
</reference>
<organism evidence="1 2">
    <name type="scientific">Kribbella aluminosa</name>
    <dbReference type="NCBI Taxonomy" id="416017"/>
    <lineage>
        <taxon>Bacteria</taxon>
        <taxon>Bacillati</taxon>
        <taxon>Actinomycetota</taxon>
        <taxon>Actinomycetes</taxon>
        <taxon>Propionibacteriales</taxon>
        <taxon>Kribbellaceae</taxon>
        <taxon>Kribbella</taxon>
    </lineage>
</organism>
<dbReference type="Proteomes" id="UP000755585">
    <property type="component" value="Unassembled WGS sequence"/>
</dbReference>
<proteinExistence type="predicted"/>
<name>A0ABS4UWS5_9ACTN</name>
<gene>
    <name evidence="1" type="ORF">JOF29_007195</name>
</gene>